<dbReference type="PANTHER" id="PTHR21963">
    <property type="entry name" value="PF6"/>
    <property type="match status" value="1"/>
</dbReference>
<keyword evidence="3" id="KW-1185">Reference proteome</keyword>
<feature type="region of interest" description="Disordered" evidence="1">
    <location>
        <begin position="124"/>
        <end position="172"/>
    </location>
</feature>
<feature type="compositionally biased region" description="Polar residues" evidence="1">
    <location>
        <begin position="687"/>
        <end position="697"/>
    </location>
</feature>
<protein>
    <submittedName>
        <fullName evidence="2">Sperm-associated antigen 17</fullName>
    </submittedName>
</protein>
<evidence type="ECO:0000256" key="1">
    <source>
        <dbReference type="SAM" id="MobiDB-lite"/>
    </source>
</evidence>
<feature type="compositionally biased region" description="Polar residues" evidence="1">
    <location>
        <begin position="334"/>
        <end position="347"/>
    </location>
</feature>
<reference evidence="2 3" key="1">
    <citation type="journal article" date="2019" name="Mol. Ecol. Resour.">
        <title>Chromosome-level genome assembly of Triplophysa tibetana, a fish adapted to the harsh high-altitude environment of the Tibetan Plateau.</title>
        <authorList>
            <person name="Yang X."/>
            <person name="Liu H."/>
            <person name="Ma Z."/>
            <person name="Zou Y."/>
            <person name="Zou M."/>
            <person name="Mao Y."/>
            <person name="Li X."/>
            <person name="Wang H."/>
            <person name="Chen T."/>
            <person name="Wang W."/>
            <person name="Yang R."/>
        </authorList>
    </citation>
    <scope>NUCLEOTIDE SEQUENCE [LARGE SCALE GENOMIC DNA]</scope>
    <source>
        <strain evidence="2">TTIB1903HZAU</strain>
        <tissue evidence="2">Muscle</tissue>
    </source>
</reference>
<gene>
    <name evidence="2" type="ORF">E1301_Tti007327</name>
</gene>
<evidence type="ECO:0000313" key="3">
    <source>
        <dbReference type="Proteomes" id="UP000324632"/>
    </source>
</evidence>
<dbReference type="GO" id="GO:0005576">
    <property type="term" value="C:extracellular region"/>
    <property type="evidence" value="ECO:0007669"/>
    <property type="project" value="GOC"/>
</dbReference>
<accession>A0A5A9NZI2</accession>
<dbReference type="EMBL" id="SOYY01000012">
    <property type="protein sequence ID" value="KAA0714179.1"/>
    <property type="molecule type" value="Genomic_DNA"/>
</dbReference>
<feature type="compositionally biased region" description="Acidic residues" evidence="1">
    <location>
        <begin position="163"/>
        <end position="172"/>
    </location>
</feature>
<comment type="caution">
    <text evidence="2">The sequence shown here is derived from an EMBL/GenBank/DDBJ whole genome shotgun (WGS) entry which is preliminary data.</text>
</comment>
<evidence type="ECO:0000313" key="2">
    <source>
        <dbReference type="EMBL" id="KAA0714179.1"/>
    </source>
</evidence>
<feature type="compositionally biased region" description="Basic and acidic residues" evidence="1">
    <location>
        <begin position="647"/>
        <end position="673"/>
    </location>
</feature>
<proteinExistence type="predicted"/>
<dbReference type="GO" id="GO:0003351">
    <property type="term" value="P:epithelial cilium movement involved in extracellular fluid movement"/>
    <property type="evidence" value="ECO:0007669"/>
    <property type="project" value="TreeGrafter"/>
</dbReference>
<feature type="region of interest" description="Disordered" evidence="1">
    <location>
        <begin position="332"/>
        <end position="369"/>
    </location>
</feature>
<dbReference type="InterPro" id="IPR026173">
    <property type="entry name" value="SPAG17"/>
</dbReference>
<dbReference type="GO" id="GO:1904158">
    <property type="term" value="P:axonemal central apparatus assembly"/>
    <property type="evidence" value="ECO:0007669"/>
    <property type="project" value="TreeGrafter"/>
</dbReference>
<name>A0A5A9NZI2_9TELE</name>
<dbReference type="PANTHER" id="PTHR21963:SF1">
    <property type="entry name" value="SPERM-ASSOCIATED ANTIGEN 17"/>
    <property type="match status" value="1"/>
</dbReference>
<organism evidence="2 3">
    <name type="scientific">Triplophysa tibetana</name>
    <dbReference type="NCBI Taxonomy" id="1572043"/>
    <lineage>
        <taxon>Eukaryota</taxon>
        <taxon>Metazoa</taxon>
        <taxon>Chordata</taxon>
        <taxon>Craniata</taxon>
        <taxon>Vertebrata</taxon>
        <taxon>Euteleostomi</taxon>
        <taxon>Actinopterygii</taxon>
        <taxon>Neopterygii</taxon>
        <taxon>Teleostei</taxon>
        <taxon>Ostariophysi</taxon>
        <taxon>Cypriniformes</taxon>
        <taxon>Nemacheilidae</taxon>
        <taxon>Triplophysa</taxon>
    </lineage>
</organism>
<feature type="region of interest" description="Disordered" evidence="1">
    <location>
        <begin position="927"/>
        <end position="946"/>
    </location>
</feature>
<dbReference type="GO" id="GO:1990716">
    <property type="term" value="C:axonemal central apparatus"/>
    <property type="evidence" value="ECO:0007669"/>
    <property type="project" value="TreeGrafter"/>
</dbReference>
<dbReference type="AlphaFoldDB" id="A0A5A9NZI2"/>
<feature type="region of interest" description="Disordered" evidence="1">
    <location>
        <begin position="1"/>
        <end position="21"/>
    </location>
</feature>
<feature type="region of interest" description="Disordered" evidence="1">
    <location>
        <begin position="647"/>
        <end position="716"/>
    </location>
</feature>
<dbReference type="Proteomes" id="UP000324632">
    <property type="component" value="Chromosome 12"/>
</dbReference>
<sequence>MPPKRIASVTPSGVTPARAASGKHWDSSLSAAVFEETEKAEDEQLSSALIKAVQKPLRKLFSVLSWQNTLEKVTEVAKSQMDAGEKITVDLMAKLIKFHLMILKNNDIQRRAAERKALEDNAHVKGEGNYASKDQAGKGPLKGKNDLSVSTKNTKLKRRGEEENNIEYIDDEPDDGPQHYILMMGFYQPHLISALNSLGIHLSNVIKLGLEKEDKMEAFEETTVEENHNSPEDQEVDFLKQKRQQELDVFWKKLDQVLTSRSEGSRFLDAAILNYNVKRHLLPEDTCNSEAMMAFGEAIFEGVACLVYDSLDWRRQHSHYLNSMKLIQVPVASGPSQHSRPQSSFEVKQTPRRKAATEENPAEPESPGLSTEVDMRYYCDLLDRIGPEITSVPLILHCMLEQLVASEQKVMSGSVDSKQISDETDKDLIHYMVSSVMALPMQEEDRKKLMEDFGIPDKPTNMDQKHPLLINHHDGRSRRLHQFSAVDGFDPIKIEADIMKLSLVWTSLVSRFPESSSDRLSRSQELWHYCTDESMSWSELQRLLQLFVFESMRLTTVDESGCLKGPDPATPTSWDNPVEYSKHLYWNNRCTPGPYQISAGTQPQKGNKVTITDLQKTLIRQLGYWNFVENHIACVFPQAWKMEQDRLNEEEESKKSSKEKGGKATPKVKEEMKTPVTSRKSREIVSKTPSSATLTGENTRDVPESPQGPPDTRKANAFTGYSLNGKLVQVCGEVQSFYPSDGGQIDVESFHFTQGLKQLKICVKKDGHHFYTHISERKKELDELKDIDMIKQANPALGGKADCETEKCGTFYAVLANGIQLTCSHTSPNKIKAETHDPIVPSSCTDQQQGEAPETQHEHIDSSSAAFLKLHVSVPNGLILYFDFEDLADGTVSRSPDSEPVCVLVPHTPAEDQESIKELAVDTKGVKNKKGKANSTVNAGDDLTRPKSVEKEKPYSYEVTGGSWTTTTPSGLRVASVAGKEIEAQPILTYHATDPLNETVVVTREDKVLSVLRKDGTLIVDHADGTRITTFNQQRELQQHLISGEKLVRVEKTEFATVIMDCEGKGCEVLLGDGTSISTTGHGSYKVYPCGGGVLHIDKDGGAVYTSHQFGTDTDQCGQYLMNHRADVLCHMIDPDGNRFQVGTEIQA</sequence>